<dbReference type="PROSITE" id="PS50072">
    <property type="entry name" value="CSA_PPIASE_2"/>
    <property type="match status" value="1"/>
</dbReference>
<organism evidence="8 9">
    <name type="scientific">Brevibacillus fulvus</name>
    <dbReference type="NCBI Taxonomy" id="1125967"/>
    <lineage>
        <taxon>Bacteria</taxon>
        <taxon>Bacillati</taxon>
        <taxon>Bacillota</taxon>
        <taxon>Bacilli</taxon>
        <taxon>Bacillales</taxon>
        <taxon>Paenibacillaceae</taxon>
        <taxon>Brevibacillus</taxon>
    </lineage>
</organism>
<name>A0A938Y2K0_9BACL</name>
<evidence type="ECO:0000256" key="4">
    <source>
        <dbReference type="ARBA" id="ARBA00023235"/>
    </source>
</evidence>
<dbReference type="InterPro" id="IPR029000">
    <property type="entry name" value="Cyclophilin-like_dom_sf"/>
</dbReference>
<dbReference type="EC" id="5.2.1.8" evidence="5"/>
<feature type="chain" id="PRO_5039743364" description="Peptidyl-prolyl cis-trans isomerase" evidence="5">
    <location>
        <begin position="28"/>
        <end position="237"/>
    </location>
</feature>
<dbReference type="InterPro" id="IPR044666">
    <property type="entry name" value="Cyclophilin_A-like"/>
</dbReference>
<dbReference type="PROSITE" id="PS00170">
    <property type="entry name" value="CSA_PPIASE_1"/>
    <property type="match status" value="1"/>
</dbReference>
<evidence type="ECO:0000256" key="2">
    <source>
        <dbReference type="ARBA" id="ARBA00002388"/>
    </source>
</evidence>
<evidence type="ECO:0000256" key="6">
    <source>
        <dbReference type="SAM" id="MobiDB-lite"/>
    </source>
</evidence>
<dbReference type="GO" id="GO:0006457">
    <property type="term" value="P:protein folding"/>
    <property type="evidence" value="ECO:0007669"/>
    <property type="project" value="InterPro"/>
</dbReference>
<dbReference type="InterPro" id="IPR002130">
    <property type="entry name" value="Cyclophilin-type_PPIase_dom"/>
</dbReference>
<reference evidence="8" key="1">
    <citation type="submission" date="2021-01" db="EMBL/GenBank/DDBJ databases">
        <title>Genomic Encyclopedia of Type Strains, Phase IV (KMG-IV): sequencing the most valuable type-strain genomes for metagenomic binning, comparative biology and taxonomic classification.</title>
        <authorList>
            <person name="Goeker M."/>
        </authorList>
    </citation>
    <scope>NUCLEOTIDE SEQUENCE</scope>
    <source>
        <strain evidence="8">DSM 25523</strain>
    </source>
</reference>
<dbReference type="PANTHER" id="PTHR45625:SF4">
    <property type="entry name" value="PEPTIDYLPROLYL ISOMERASE DOMAIN AND WD REPEAT-CONTAINING PROTEIN 1"/>
    <property type="match status" value="1"/>
</dbReference>
<evidence type="ECO:0000313" key="9">
    <source>
        <dbReference type="Proteomes" id="UP000717624"/>
    </source>
</evidence>
<feature type="compositionally biased region" description="Low complexity" evidence="6">
    <location>
        <begin position="35"/>
        <end position="44"/>
    </location>
</feature>
<dbReference type="InterPro" id="IPR020892">
    <property type="entry name" value="Cyclophilin-type_PPIase_CS"/>
</dbReference>
<comment type="function">
    <text evidence="2 5">PPIases accelerate the folding of proteins. It catalyzes the cis-trans isomerization of proline imidic peptide bonds in oligopeptides.</text>
</comment>
<comment type="similarity">
    <text evidence="5">Belongs to the cyclophilin-type PPIase family.</text>
</comment>
<comment type="catalytic activity">
    <reaction evidence="1 5">
        <text>[protein]-peptidylproline (omega=180) = [protein]-peptidylproline (omega=0)</text>
        <dbReference type="Rhea" id="RHEA:16237"/>
        <dbReference type="Rhea" id="RHEA-COMP:10747"/>
        <dbReference type="Rhea" id="RHEA-COMP:10748"/>
        <dbReference type="ChEBI" id="CHEBI:83833"/>
        <dbReference type="ChEBI" id="CHEBI:83834"/>
        <dbReference type="EC" id="5.2.1.8"/>
    </reaction>
</comment>
<protein>
    <recommendedName>
        <fullName evidence="5">Peptidyl-prolyl cis-trans isomerase</fullName>
        <shortName evidence="5">PPIase</shortName>
        <ecNumber evidence="5">5.2.1.8</ecNumber>
    </recommendedName>
</protein>
<dbReference type="RefSeq" id="WP_204518222.1">
    <property type="nucleotide sequence ID" value="NZ_BAABIN010000002.1"/>
</dbReference>
<dbReference type="PRINTS" id="PR00153">
    <property type="entry name" value="CSAPPISMRASE"/>
</dbReference>
<evidence type="ECO:0000256" key="5">
    <source>
        <dbReference type="RuleBase" id="RU363019"/>
    </source>
</evidence>
<accession>A0A938Y2K0</accession>
<dbReference type="EMBL" id="JAFBEB010000006">
    <property type="protein sequence ID" value="MBM7590472.1"/>
    <property type="molecule type" value="Genomic_DNA"/>
</dbReference>
<feature type="signal peptide" evidence="5">
    <location>
        <begin position="1"/>
        <end position="27"/>
    </location>
</feature>
<keyword evidence="5" id="KW-0732">Signal</keyword>
<dbReference type="Gene3D" id="2.40.100.10">
    <property type="entry name" value="Cyclophilin-like"/>
    <property type="match status" value="1"/>
</dbReference>
<proteinExistence type="inferred from homology"/>
<keyword evidence="9" id="KW-1185">Reference proteome</keyword>
<dbReference type="GO" id="GO:0003755">
    <property type="term" value="F:peptidyl-prolyl cis-trans isomerase activity"/>
    <property type="evidence" value="ECO:0007669"/>
    <property type="project" value="UniProtKB-UniRule"/>
</dbReference>
<gene>
    <name evidence="8" type="ORF">JOD01_002076</name>
</gene>
<dbReference type="PROSITE" id="PS51257">
    <property type="entry name" value="PROKAR_LIPOPROTEIN"/>
    <property type="match status" value="1"/>
</dbReference>
<evidence type="ECO:0000256" key="3">
    <source>
        <dbReference type="ARBA" id="ARBA00023110"/>
    </source>
</evidence>
<dbReference type="Pfam" id="PF00160">
    <property type="entry name" value="Pro_isomerase"/>
    <property type="match status" value="1"/>
</dbReference>
<dbReference type="SUPFAM" id="SSF50891">
    <property type="entry name" value="Cyclophilin-like"/>
    <property type="match status" value="1"/>
</dbReference>
<dbReference type="Proteomes" id="UP000717624">
    <property type="component" value="Unassembled WGS sequence"/>
</dbReference>
<keyword evidence="4 5" id="KW-0413">Isomerase</keyword>
<dbReference type="AlphaFoldDB" id="A0A938Y2K0"/>
<sequence length="237" mass="25814">MKRFFTSLVMCIMAVLLVAGCSTSNTAEPPKETVEQPTTPVTQPADKDQKPAPQPAPTGEKKYDHAPAMQIDPNKQYTATISTTMGDITVELFAKDAPKTVNNFVFLAKDKFYDNLLFHRVIKDFMIQTGDPLGNGTGGPGYVFEDELSNKHQYQPGVVAMANAGPNSNGSQFFIGSGETVRDLKNSPSYTIFGQVTKGMDVVQKIAAVQVKKNPVINEPSMPVQPIKIKSITITEK</sequence>
<evidence type="ECO:0000256" key="1">
    <source>
        <dbReference type="ARBA" id="ARBA00000971"/>
    </source>
</evidence>
<evidence type="ECO:0000313" key="8">
    <source>
        <dbReference type="EMBL" id="MBM7590472.1"/>
    </source>
</evidence>
<feature type="domain" description="PPIase cyclophilin-type" evidence="7">
    <location>
        <begin position="82"/>
        <end position="234"/>
    </location>
</feature>
<dbReference type="PANTHER" id="PTHR45625">
    <property type="entry name" value="PEPTIDYL-PROLYL CIS-TRANS ISOMERASE-RELATED"/>
    <property type="match status" value="1"/>
</dbReference>
<keyword evidence="3 5" id="KW-0697">Rotamase</keyword>
<feature type="region of interest" description="Disordered" evidence="6">
    <location>
        <begin position="26"/>
        <end position="69"/>
    </location>
</feature>
<evidence type="ECO:0000259" key="7">
    <source>
        <dbReference type="PROSITE" id="PS50072"/>
    </source>
</evidence>
<comment type="caution">
    <text evidence="8">The sequence shown here is derived from an EMBL/GenBank/DDBJ whole genome shotgun (WGS) entry which is preliminary data.</text>
</comment>
<dbReference type="CDD" id="cd00317">
    <property type="entry name" value="cyclophilin"/>
    <property type="match status" value="1"/>
</dbReference>